<dbReference type="PANTHER" id="PTHR10218:SF85">
    <property type="entry name" value="GUANINE NUCLEOTIDE-BINDING PROTEIN SUBUNIT ALPHA-13"/>
    <property type="match status" value="1"/>
</dbReference>
<dbReference type="GO" id="GO:0031683">
    <property type="term" value="F:G-protein beta/gamma-subunit complex binding"/>
    <property type="evidence" value="ECO:0007669"/>
    <property type="project" value="InterPro"/>
</dbReference>
<evidence type="ECO:0000256" key="4">
    <source>
        <dbReference type="ARBA" id="ARBA00023224"/>
    </source>
</evidence>
<dbReference type="GO" id="GO:0005525">
    <property type="term" value="F:GTP binding"/>
    <property type="evidence" value="ECO:0007669"/>
    <property type="project" value="UniProtKB-KW"/>
</dbReference>
<keyword evidence="6" id="KW-0460">Magnesium</keyword>
<dbReference type="GO" id="GO:0005737">
    <property type="term" value="C:cytoplasm"/>
    <property type="evidence" value="ECO:0007669"/>
    <property type="project" value="TreeGrafter"/>
</dbReference>
<dbReference type="GO" id="GO:0046872">
    <property type="term" value="F:metal ion binding"/>
    <property type="evidence" value="ECO:0007669"/>
    <property type="project" value="UniProtKB-KW"/>
</dbReference>
<dbReference type="GO" id="GO:0005834">
    <property type="term" value="C:heterotrimeric G-protein complex"/>
    <property type="evidence" value="ECO:0007669"/>
    <property type="project" value="TreeGrafter"/>
</dbReference>
<dbReference type="InterPro" id="IPR011025">
    <property type="entry name" value="GproteinA_insert"/>
</dbReference>
<keyword evidence="4" id="KW-0807">Transducer</keyword>
<dbReference type="GO" id="GO:0031526">
    <property type="term" value="C:brush border membrane"/>
    <property type="evidence" value="ECO:0007669"/>
    <property type="project" value="TreeGrafter"/>
</dbReference>
<dbReference type="PANTHER" id="PTHR10218">
    <property type="entry name" value="GTP-BINDING PROTEIN ALPHA SUBUNIT"/>
    <property type="match status" value="1"/>
</dbReference>
<evidence type="ECO:0000313" key="8">
    <source>
        <dbReference type="Ensembl" id="ENSNFUP00015030071.1"/>
    </source>
</evidence>
<name>A0A8C6NWD1_NOTFU</name>
<organism evidence="8 9">
    <name type="scientific">Nothobranchius furzeri</name>
    <name type="common">Turquoise killifish</name>
    <dbReference type="NCBI Taxonomy" id="105023"/>
    <lineage>
        <taxon>Eukaryota</taxon>
        <taxon>Metazoa</taxon>
        <taxon>Chordata</taxon>
        <taxon>Craniata</taxon>
        <taxon>Vertebrata</taxon>
        <taxon>Euteleostomi</taxon>
        <taxon>Actinopterygii</taxon>
        <taxon>Neopterygii</taxon>
        <taxon>Teleostei</taxon>
        <taxon>Neoteleostei</taxon>
        <taxon>Acanthomorphata</taxon>
        <taxon>Ovalentaria</taxon>
        <taxon>Atherinomorphae</taxon>
        <taxon>Cyprinodontiformes</taxon>
        <taxon>Nothobranchiidae</taxon>
        <taxon>Nothobranchius</taxon>
    </lineage>
</organism>
<feature type="binding site" evidence="5">
    <location>
        <begin position="58"/>
        <end position="63"/>
    </location>
    <ligand>
        <name>GTP</name>
        <dbReference type="ChEBI" id="CHEBI:37565"/>
    </ligand>
</feature>
<dbReference type="AlphaFoldDB" id="A0A8C6NWD1"/>
<dbReference type="Gene3D" id="1.10.400.10">
    <property type="entry name" value="GI Alpha 1, domain 2-like"/>
    <property type="match status" value="1"/>
</dbReference>
<dbReference type="GO" id="GO:0007266">
    <property type="term" value="P:Rho protein signal transduction"/>
    <property type="evidence" value="ECO:0007669"/>
    <property type="project" value="TreeGrafter"/>
</dbReference>
<dbReference type="GO" id="GO:0003924">
    <property type="term" value="F:GTPase activity"/>
    <property type="evidence" value="ECO:0007669"/>
    <property type="project" value="InterPro"/>
</dbReference>
<keyword evidence="1 6" id="KW-0479">Metal-binding</keyword>
<dbReference type="Gene3D" id="3.40.50.300">
    <property type="entry name" value="P-loop containing nucleotide triphosphate hydrolases"/>
    <property type="match status" value="1"/>
</dbReference>
<reference evidence="8" key="1">
    <citation type="submission" date="2025-08" db="UniProtKB">
        <authorList>
            <consortium name="Ensembl"/>
        </authorList>
    </citation>
    <scope>IDENTIFICATION</scope>
</reference>
<keyword evidence="3 5" id="KW-0342">GTP-binding</keyword>
<dbReference type="Pfam" id="PF00503">
    <property type="entry name" value="G-alpha"/>
    <property type="match status" value="1"/>
</dbReference>
<dbReference type="Ensembl" id="ENSNFUT00015031426.1">
    <property type="protein sequence ID" value="ENSNFUP00015030071.1"/>
    <property type="gene ID" value="ENSNFUG00015014655.1"/>
</dbReference>
<sequence length="121" mass="13309">MADFLPSHSLLSVCFPSCLLTSGEAEQQRKSKEIDKCIKRDKTYVKRLVKILLLGAGESGKSTFLKQMRIIHGQDFDKTAREEFRPTIYSNVIKGKATAAAYCVYAVLIGCLGLCSCLQGG</sequence>
<dbReference type="FunFam" id="3.40.50.300:FF:000692">
    <property type="entry name" value="Guanine nucleotide-binding protein subunit alpha"/>
    <property type="match status" value="1"/>
</dbReference>
<dbReference type="InterPro" id="IPR027417">
    <property type="entry name" value="P-loop_NTPase"/>
</dbReference>
<evidence type="ECO:0000256" key="5">
    <source>
        <dbReference type="PIRSR" id="PIRSR601019-1"/>
    </source>
</evidence>
<evidence type="ECO:0000256" key="6">
    <source>
        <dbReference type="PIRSR" id="PIRSR601019-2"/>
    </source>
</evidence>
<keyword evidence="9" id="KW-1185">Reference proteome</keyword>
<keyword evidence="2 5" id="KW-0547">Nucleotide-binding</keyword>
<evidence type="ECO:0000313" key="9">
    <source>
        <dbReference type="Proteomes" id="UP000694548"/>
    </source>
</evidence>
<dbReference type="SUPFAM" id="SSF52540">
    <property type="entry name" value="P-loop containing nucleoside triphosphate hydrolases"/>
    <property type="match status" value="1"/>
</dbReference>
<protein>
    <submittedName>
        <fullName evidence="8">Uncharacterized protein</fullName>
    </submittedName>
</protein>
<dbReference type="GO" id="GO:0007189">
    <property type="term" value="P:adenylate cyclase-activating G protein-coupled receptor signaling pathway"/>
    <property type="evidence" value="ECO:0007669"/>
    <property type="project" value="TreeGrafter"/>
</dbReference>
<evidence type="ECO:0000256" key="2">
    <source>
        <dbReference type="ARBA" id="ARBA00022741"/>
    </source>
</evidence>
<proteinExistence type="predicted"/>
<feature type="chain" id="PRO_5034069989" evidence="7">
    <location>
        <begin position="26"/>
        <end position="121"/>
    </location>
</feature>
<dbReference type="GeneTree" id="ENSGT00940000157054"/>
<feature type="signal peptide" evidence="7">
    <location>
        <begin position="1"/>
        <end position="25"/>
    </location>
</feature>
<dbReference type="Proteomes" id="UP000694548">
    <property type="component" value="Unassembled WGS sequence"/>
</dbReference>
<feature type="binding site" evidence="6">
    <location>
        <position position="62"/>
    </location>
    <ligand>
        <name>Mg(2+)</name>
        <dbReference type="ChEBI" id="CHEBI:18420"/>
    </ligand>
</feature>
<reference evidence="8" key="2">
    <citation type="submission" date="2025-09" db="UniProtKB">
        <authorList>
            <consortium name="Ensembl"/>
        </authorList>
    </citation>
    <scope>IDENTIFICATION</scope>
</reference>
<dbReference type="GO" id="GO:0031752">
    <property type="term" value="F:D5 dopamine receptor binding"/>
    <property type="evidence" value="ECO:0007669"/>
    <property type="project" value="TreeGrafter"/>
</dbReference>
<dbReference type="InterPro" id="IPR001019">
    <property type="entry name" value="Gprotein_alpha_su"/>
</dbReference>
<evidence type="ECO:0000256" key="1">
    <source>
        <dbReference type="ARBA" id="ARBA00022723"/>
    </source>
</evidence>
<accession>A0A8C6NWD1</accession>
<keyword evidence="7" id="KW-0732">Signal</keyword>
<evidence type="ECO:0000256" key="3">
    <source>
        <dbReference type="ARBA" id="ARBA00023134"/>
    </source>
</evidence>
<evidence type="ECO:0000256" key="7">
    <source>
        <dbReference type="SAM" id="SignalP"/>
    </source>
</evidence>